<dbReference type="PANTHER" id="PTHR23158:SF59">
    <property type="match status" value="1"/>
</dbReference>
<dbReference type="EMBL" id="JACDTQ010001809">
    <property type="protein sequence ID" value="KAF5920973.1"/>
    <property type="molecule type" value="Genomic_DNA"/>
</dbReference>
<evidence type="ECO:0000256" key="3">
    <source>
        <dbReference type="SAM" id="MobiDB-lite"/>
    </source>
</evidence>
<dbReference type="GO" id="GO:0035459">
    <property type="term" value="P:vesicle cargo loading"/>
    <property type="evidence" value="ECO:0007669"/>
    <property type="project" value="TreeGrafter"/>
</dbReference>
<dbReference type="Proteomes" id="UP000551758">
    <property type="component" value="Unassembled WGS sequence"/>
</dbReference>
<name>A0A7J7EZ07_DICBM</name>
<feature type="coiled-coil region" evidence="2">
    <location>
        <begin position="293"/>
        <end position="320"/>
    </location>
</feature>
<feature type="compositionally biased region" description="Pro residues" evidence="3">
    <location>
        <begin position="325"/>
        <end position="337"/>
    </location>
</feature>
<keyword evidence="4" id="KW-0812">Transmembrane</keyword>
<reference evidence="5 6" key="1">
    <citation type="journal article" date="2020" name="Mol. Biol. Evol.">
        <title>Interspecific Gene Flow and the Evolution of Specialization in Black and White Rhinoceros.</title>
        <authorList>
            <person name="Moodley Y."/>
            <person name="Westbury M.V."/>
            <person name="Russo I.M."/>
            <person name="Gopalakrishnan S."/>
            <person name="Rakotoarivelo A."/>
            <person name="Olsen R.A."/>
            <person name="Prost S."/>
            <person name="Tunstall T."/>
            <person name="Ryder O.A."/>
            <person name="Dalen L."/>
            <person name="Bruford M.W."/>
        </authorList>
    </citation>
    <scope>NUCLEOTIDE SEQUENCE [LARGE SCALE GENOMIC DNA]</scope>
    <source>
        <strain evidence="5">SBR-YM</strain>
        <tissue evidence="5">Skin</tissue>
    </source>
</reference>
<keyword evidence="6" id="KW-1185">Reference proteome</keyword>
<feature type="coiled-coil region" evidence="2">
    <location>
        <begin position="180"/>
        <end position="207"/>
    </location>
</feature>
<dbReference type="GO" id="GO:0070971">
    <property type="term" value="C:endoplasmic reticulum exit site"/>
    <property type="evidence" value="ECO:0007669"/>
    <property type="project" value="TreeGrafter"/>
</dbReference>
<evidence type="ECO:0000256" key="2">
    <source>
        <dbReference type="SAM" id="Coils"/>
    </source>
</evidence>
<evidence type="ECO:0000313" key="6">
    <source>
        <dbReference type="Proteomes" id="UP000551758"/>
    </source>
</evidence>
<feature type="region of interest" description="Disordered" evidence="3">
    <location>
        <begin position="325"/>
        <end position="372"/>
    </location>
</feature>
<comment type="caution">
    <text evidence="5">The sequence shown here is derived from an EMBL/GenBank/DDBJ whole genome shotgun (WGS) entry which is preliminary data.</text>
</comment>
<keyword evidence="4" id="KW-1133">Transmembrane helix</keyword>
<dbReference type="GO" id="GO:0006888">
    <property type="term" value="P:endoplasmic reticulum to Golgi vesicle-mediated transport"/>
    <property type="evidence" value="ECO:0007669"/>
    <property type="project" value="TreeGrafter"/>
</dbReference>
<keyword evidence="1 2" id="KW-0175">Coiled coil</keyword>
<keyword evidence="4" id="KW-0472">Membrane</keyword>
<dbReference type="GO" id="GO:0009306">
    <property type="term" value="P:protein secretion"/>
    <property type="evidence" value="ECO:0007669"/>
    <property type="project" value="TreeGrafter"/>
</dbReference>
<feature type="transmembrane region" description="Helical" evidence="4">
    <location>
        <begin position="38"/>
        <end position="58"/>
    </location>
</feature>
<evidence type="ECO:0000256" key="4">
    <source>
        <dbReference type="SAM" id="Phobius"/>
    </source>
</evidence>
<proteinExistence type="predicted"/>
<feature type="region of interest" description="Disordered" evidence="3">
    <location>
        <begin position="146"/>
        <end position="165"/>
    </location>
</feature>
<evidence type="ECO:0000256" key="1">
    <source>
        <dbReference type="ARBA" id="ARBA00023054"/>
    </source>
</evidence>
<dbReference type="PANTHER" id="PTHR23158">
    <property type="entry name" value="MELANOMA INHIBITORY ACTIVITY-RELATED"/>
    <property type="match status" value="1"/>
</dbReference>
<organism evidence="5 6">
    <name type="scientific">Diceros bicornis minor</name>
    <name type="common">South-central black rhinoceros</name>
    <dbReference type="NCBI Taxonomy" id="77932"/>
    <lineage>
        <taxon>Eukaryota</taxon>
        <taxon>Metazoa</taxon>
        <taxon>Chordata</taxon>
        <taxon>Craniata</taxon>
        <taxon>Vertebrata</taxon>
        <taxon>Euteleostomi</taxon>
        <taxon>Mammalia</taxon>
        <taxon>Eutheria</taxon>
        <taxon>Laurasiatheria</taxon>
        <taxon>Perissodactyla</taxon>
        <taxon>Rhinocerotidae</taxon>
        <taxon>Diceros</taxon>
    </lineage>
</organism>
<evidence type="ECO:0000313" key="5">
    <source>
        <dbReference type="EMBL" id="KAF5920973.1"/>
    </source>
</evidence>
<gene>
    <name evidence="5" type="ORF">HPG69_003977</name>
</gene>
<protein>
    <submittedName>
        <fullName evidence="5">Uncharacterized protein</fullName>
    </submittedName>
</protein>
<dbReference type="InterPro" id="IPR051500">
    <property type="entry name" value="cTAGE_MIA/OTOR"/>
</dbReference>
<dbReference type="AlphaFoldDB" id="A0A7J7EZ07"/>
<accession>A0A7J7EZ07</accession>
<dbReference type="GO" id="GO:0005789">
    <property type="term" value="C:endoplasmic reticulum membrane"/>
    <property type="evidence" value="ECO:0007669"/>
    <property type="project" value="TreeGrafter"/>
</dbReference>
<sequence>MEGLLPAIGSIFQPILKHLWGALLVISESLRQVPDLSAFPWEILVCIVVMVLVVLITLRSETALGERCSACGEVNGKCGETIGPVIQAEEALESPGGEASPLRLQTLCMSAINTNLSRLSLQDTVNFLEKARKSQPLKISQGVSDAADLGVPLPSPEEEHPERAGQLGGAKMNEDHLGQIISLQTEEASLQHEISKLESEIQQLKKKLPILPDLRDEDVMQLDRKRFAEERARPELDKELLSVCRDLNSTCQLRDLCKKVAEDMRKEMARRTSYFHKEKLLQVRRVEQSWGAAVLAERKLKELRRENERNRQKLAMFEARFPPLPGGPVAPAAPPAAPRGQEACGIPGVIRPPEEGGGSCHEASETRAPLQV</sequence>